<evidence type="ECO:0000256" key="1">
    <source>
        <dbReference type="SAM" id="MobiDB-lite"/>
    </source>
</evidence>
<organism evidence="2 3">
    <name type="scientific">Ameca splendens</name>
    <dbReference type="NCBI Taxonomy" id="208324"/>
    <lineage>
        <taxon>Eukaryota</taxon>
        <taxon>Metazoa</taxon>
        <taxon>Chordata</taxon>
        <taxon>Craniata</taxon>
        <taxon>Vertebrata</taxon>
        <taxon>Euteleostomi</taxon>
        <taxon>Actinopterygii</taxon>
        <taxon>Neopterygii</taxon>
        <taxon>Teleostei</taxon>
        <taxon>Neoteleostei</taxon>
        <taxon>Acanthomorphata</taxon>
        <taxon>Ovalentaria</taxon>
        <taxon>Atherinomorphae</taxon>
        <taxon>Cyprinodontiformes</taxon>
        <taxon>Goodeidae</taxon>
        <taxon>Ameca</taxon>
    </lineage>
</organism>
<name>A0ABV0YQH7_9TELE</name>
<sequence length="114" mass="12941">MKVHRARQTSIPLQPPLSNKHIYYCGLSKAGGEPANTSNEPLSGAMRFRKPLNMLGISTRGRNKRKLMGYLSLLWIQGPKKVFINQKKRFLDPGESRSSHFSCRHDIRSTEEGC</sequence>
<reference evidence="2 3" key="1">
    <citation type="submission" date="2021-06" db="EMBL/GenBank/DDBJ databases">
        <authorList>
            <person name="Palmer J.M."/>
        </authorList>
    </citation>
    <scope>NUCLEOTIDE SEQUENCE [LARGE SCALE GENOMIC DNA]</scope>
    <source>
        <strain evidence="2 3">AS_MEX2019</strain>
        <tissue evidence="2">Muscle</tissue>
    </source>
</reference>
<keyword evidence="3" id="KW-1185">Reference proteome</keyword>
<comment type="caution">
    <text evidence="2">The sequence shown here is derived from an EMBL/GenBank/DDBJ whole genome shotgun (WGS) entry which is preliminary data.</text>
</comment>
<gene>
    <name evidence="2" type="ORF">AMECASPLE_016511</name>
</gene>
<feature type="region of interest" description="Disordered" evidence="1">
    <location>
        <begin position="92"/>
        <end position="114"/>
    </location>
</feature>
<dbReference type="EMBL" id="JAHRIP010038824">
    <property type="protein sequence ID" value="MEQ2295640.1"/>
    <property type="molecule type" value="Genomic_DNA"/>
</dbReference>
<protein>
    <submittedName>
        <fullName evidence="2">Uncharacterized protein</fullName>
    </submittedName>
</protein>
<accession>A0ABV0YQH7</accession>
<evidence type="ECO:0000313" key="3">
    <source>
        <dbReference type="Proteomes" id="UP001469553"/>
    </source>
</evidence>
<dbReference type="Proteomes" id="UP001469553">
    <property type="component" value="Unassembled WGS sequence"/>
</dbReference>
<proteinExistence type="predicted"/>
<evidence type="ECO:0000313" key="2">
    <source>
        <dbReference type="EMBL" id="MEQ2295640.1"/>
    </source>
</evidence>